<feature type="signal peptide" evidence="1">
    <location>
        <begin position="1"/>
        <end position="21"/>
    </location>
</feature>
<evidence type="ECO:0000313" key="3">
    <source>
        <dbReference type="Proteomes" id="UP000807716"/>
    </source>
</evidence>
<organism evidence="2 3">
    <name type="scientific">Actinomortierella ambigua</name>
    <dbReference type="NCBI Taxonomy" id="1343610"/>
    <lineage>
        <taxon>Eukaryota</taxon>
        <taxon>Fungi</taxon>
        <taxon>Fungi incertae sedis</taxon>
        <taxon>Mucoromycota</taxon>
        <taxon>Mortierellomycotina</taxon>
        <taxon>Mortierellomycetes</taxon>
        <taxon>Mortierellales</taxon>
        <taxon>Mortierellaceae</taxon>
        <taxon>Actinomortierella</taxon>
    </lineage>
</organism>
<dbReference type="AlphaFoldDB" id="A0A9P6PQH0"/>
<name>A0A9P6PQH0_9FUNG</name>
<feature type="chain" id="PRO_5040137681" evidence="1">
    <location>
        <begin position="22"/>
        <end position="337"/>
    </location>
</feature>
<proteinExistence type="predicted"/>
<reference evidence="2" key="1">
    <citation type="journal article" date="2020" name="Fungal Divers.">
        <title>Resolving the Mortierellaceae phylogeny through synthesis of multi-gene phylogenetics and phylogenomics.</title>
        <authorList>
            <person name="Vandepol N."/>
            <person name="Liber J."/>
            <person name="Desiro A."/>
            <person name="Na H."/>
            <person name="Kennedy M."/>
            <person name="Barry K."/>
            <person name="Grigoriev I.V."/>
            <person name="Miller A.N."/>
            <person name="O'Donnell K."/>
            <person name="Stajich J.E."/>
            <person name="Bonito G."/>
        </authorList>
    </citation>
    <scope>NUCLEOTIDE SEQUENCE</scope>
    <source>
        <strain evidence="2">BC1065</strain>
    </source>
</reference>
<dbReference type="OrthoDB" id="2442233at2759"/>
<evidence type="ECO:0000256" key="1">
    <source>
        <dbReference type="SAM" id="SignalP"/>
    </source>
</evidence>
<dbReference type="Proteomes" id="UP000807716">
    <property type="component" value="Unassembled WGS sequence"/>
</dbReference>
<sequence>MVARSTSAALILACLACLSSATPIPSACQGDACEQSVQSGNVQLGSTTTIVPQTNVIPITNYQPIVRAGSPIVLADNLCAGSTALYNPYCLMGGGGSGPIGMGGGGPMGMGRNVRMGPFIGGGFGGAGFMPGRLAPMMMRGMGRRRGPLMMKRDQHYEKGLKPGCVPSATVSCELEVPGGAVDMGSYVTAAPKVDVAPSTVYQGTVQANAAEIEAAPAAHASLSQESVNLGGHVAIQPVTAVRPEHTYEPAVTSLPTVVDAAAASYQALDQSSVSLGSTVRVQPTTTVRPLTIYQPSIKSLPFKITQITACDQMYGGYGRYPHLTRPSMPYEPMGGC</sequence>
<accession>A0A9P6PQH0</accession>
<evidence type="ECO:0000313" key="2">
    <source>
        <dbReference type="EMBL" id="KAG0250704.1"/>
    </source>
</evidence>
<gene>
    <name evidence="2" type="ORF">DFQ27_009234</name>
</gene>
<protein>
    <submittedName>
        <fullName evidence="2">Uncharacterized protein</fullName>
    </submittedName>
</protein>
<dbReference type="EMBL" id="JAAAJB010000828">
    <property type="protein sequence ID" value="KAG0250704.1"/>
    <property type="molecule type" value="Genomic_DNA"/>
</dbReference>
<comment type="caution">
    <text evidence="2">The sequence shown here is derived from an EMBL/GenBank/DDBJ whole genome shotgun (WGS) entry which is preliminary data.</text>
</comment>
<keyword evidence="1" id="KW-0732">Signal</keyword>
<keyword evidence="3" id="KW-1185">Reference proteome</keyword>